<evidence type="ECO:0000313" key="1">
    <source>
        <dbReference type="EMBL" id="EPD30720.1"/>
    </source>
</evidence>
<dbReference type="PANTHER" id="PTHR10091:SF0">
    <property type="entry name" value="GALACTOSE MUTAROTASE"/>
    <property type="match status" value="1"/>
</dbReference>
<keyword evidence="2" id="KW-1185">Reference proteome</keyword>
<gene>
    <name evidence="1" type="ORF">HMPREF9238_00471</name>
</gene>
<dbReference type="Gene3D" id="2.70.98.10">
    <property type="match status" value="1"/>
</dbReference>
<dbReference type="InterPro" id="IPR014718">
    <property type="entry name" value="GH-type_carb-bd"/>
</dbReference>
<dbReference type="Pfam" id="PF01263">
    <property type="entry name" value="Aldose_epim"/>
    <property type="match status" value="1"/>
</dbReference>
<evidence type="ECO:0000313" key="2">
    <source>
        <dbReference type="Proteomes" id="UP000014387"/>
    </source>
</evidence>
<comment type="caution">
    <text evidence="1">The sequence shown here is derived from an EMBL/GenBank/DDBJ whole genome shotgun (WGS) entry which is preliminary data.</text>
</comment>
<dbReference type="EMBL" id="AGWN01000001">
    <property type="protein sequence ID" value="EPD30720.1"/>
    <property type="molecule type" value="Genomic_DNA"/>
</dbReference>
<dbReference type="RefSeq" id="WP_016443832.1">
    <property type="nucleotide sequence ID" value="NZ_KE150266.1"/>
</dbReference>
<dbReference type="SUPFAM" id="SSF74650">
    <property type="entry name" value="Galactose mutarotase-like"/>
    <property type="match status" value="1"/>
</dbReference>
<reference evidence="1 2" key="1">
    <citation type="submission" date="2013-05" db="EMBL/GenBank/DDBJ databases">
        <title>The Genome Sequence of Actinomyces europaeus ACS-120-V-COL10B.</title>
        <authorList>
            <consortium name="The Broad Institute Genomics Platform"/>
            <person name="Earl A."/>
            <person name="Ward D."/>
            <person name="Feldgarden M."/>
            <person name="Gevers D."/>
            <person name="Saerens B."/>
            <person name="Vaneechoutte M."/>
            <person name="Walker B."/>
            <person name="Young S."/>
            <person name="Zeng Q."/>
            <person name="Gargeya S."/>
            <person name="Fitzgerald M."/>
            <person name="Haas B."/>
            <person name="Abouelleil A."/>
            <person name="Allen A.W."/>
            <person name="Alvarado L."/>
            <person name="Arachchi H.M."/>
            <person name="Berlin A.M."/>
            <person name="Chapman S.B."/>
            <person name="Gainer-Dewar J."/>
            <person name="Goldberg J."/>
            <person name="Griggs A."/>
            <person name="Gujja S."/>
            <person name="Hansen M."/>
            <person name="Howarth C."/>
            <person name="Imamovic A."/>
            <person name="Ireland A."/>
            <person name="Larimer J."/>
            <person name="McCowan C."/>
            <person name="Murphy C."/>
            <person name="Pearson M."/>
            <person name="Poon T.W."/>
            <person name="Priest M."/>
            <person name="Roberts A."/>
            <person name="Saif S."/>
            <person name="Shea T."/>
            <person name="Sisk P."/>
            <person name="Sykes S."/>
            <person name="Wortman J."/>
            <person name="Nusbaum C."/>
            <person name="Birren B."/>
        </authorList>
    </citation>
    <scope>NUCLEOTIDE SEQUENCE [LARGE SCALE GENOMIC DNA]</scope>
    <source>
        <strain evidence="1 2">ACS-120-V-Col10b</strain>
    </source>
</reference>
<dbReference type="Proteomes" id="UP000014387">
    <property type="component" value="Unassembled WGS sequence"/>
</dbReference>
<dbReference type="PANTHER" id="PTHR10091">
    <property type="entry name" value="ALDOSE-1-EPIMERASE"/>
    <property type="match status" value="1"/>
</dbReference>
<organism evidence="1 2">
    <name type="scientific">Gleimia europaea ACS-120-V-Col10b</name>
    <dbReference type="NCBI Taxonomy" id="883069"/>
    <lineage>
        <taxon>Bacteria</taxon>
        <taxon>Bacillati</taxon>
        <taxon>Actinomycetota</taxon>
        <taxon>Actinomycetes</taxon>
        <taxon>Actinomycetales</taxon>
        <taxon>Actinomycetaceae</taxon>
        <taxon>Gleimia</taxon>
    </lineage>
</organism>
<dbReference type="GO" id="GO:0033499">
    <property type="term" value="P:galactose catabolic process via UDP-galactose, Leloir pathway"/>
    <property type="evidence" value="ECO:0007669"/>
    <property type="project" value="TreeGrafter"/>
</dbReference>
<dbReference type="GO" id="GO:0006006">
    <property type="term" value="P:glucose metabolic process"/>
    <property type="evidence" value="ECO:0007669"/>
    <property type="project" value="TreeGrafter"/>
</dbReference>
<proteinExistence type="predicted"/>
<sequence>MNNIEFVEIQAGESTATFCTRGGVITSWVVPAGRQSFDVIDGYQSTEEAAEANGARAALLAPWSNRIEDSKYSWQGINFDLGPDKEGVREGLHGLFLDRIFEVSGTGPGWITMSAEIGEDELAISYADGVAYPCPLSLQVRYEIAHTLGSWQLNMRLAATNRGTIPAPIGLGWHPYLRYDGPLEGASITMPARSQILTDDVLIPLEGAEAFALAPTFDPNSGLLRLDDLRGMDTAFTDLTVSTGGEATSTATLHHASGATTQLRAAIAGSGARGYGLFHVFTGEPLKHRPCEAVALEFCQFMTNAYNRPEFTEELLVEPNKSAVMNLSLIHTPHQK</sequence>
<protein>
    <recommendedName>
        <fullName evidence="3">Aldose 1-epimerase</fullName>
    </recommendedName>
</protein>
<dbReference type="AlphaFoldDB" id="A0A9W5RE97"/>
<evidence type="ECO:0008006" key="3">
    <source>
        <dbReference type="Google" id="ProtNLM"/>
    </source>
</evidence>
<dbReference type="GO" id="GO:0004034">
    <property type="term" value="F:aldose 1-epimerase activity"/>
    <property type="evidence" value="ECO:0007669"/>
    <property type="project" value="TreeGrafter"/>
</dbReference>
<dbReference type="OrthoDB" id="4739604at2"/>
<dbReference type="InterPro" id="IPR008183">
    <property type="entry name" value="Aldose_1/G6P_1-epimerase"/>
</dbReference>
<name>A0A9W5RE97_9ACTO</name>
<dbReference type="GO" id="GO:0030246">
    <property type="term" value="F:carbohydrate binding"/>
    <property type="evidence" value="ECO:0007669"/>
    <property type="project" value="InterPro"/>
</dbReference>
<dbReference type="InterPro" id="IPR011013">
    <property type="entry name" value="Gal_mutarotase_sf_dom"/>
</dbReference>
<accession>A0A9W5RE97</accession>